<feature type="domain" description="NTR" evidence="4">
    <location>
        <begin position="3"/>
        <end position="153"/>
    </location>
</feature>
<dbReference type="STRING" id="28743.ENSCVAP00000016975"/>
<dbReference type="SMART" id="SM00643">
    <property type="entry name" value="C345C"/>
    <property type="match status" value="1"/>
</dbReference>
<evidence type="ECO:0000313" key="5">
    <source>
        <dbReference type="Ensembl" id="ENSCVAP00000016975.1"/>
    </source>
</evidence>
<protein>
    <recommendedName>
        <fullName evidence="4">NTR domain-containing protein</fullName>
    </recommendedName>
</protein>
<dbReference type="Gene3D" id="2.40.50.120">
    <property type="match status" value="1"/>
</dbReference>
<organism evidence="5 6">
    <name type="scientific">Cyprinodon variegatus</name>
    <name type="common">Sheepshead minnow</name>
    <dbReference type="NCBI Taxonomy" id="28743"/>
    <lineage>
        <taxon>Eukaryota</taxon>
        <taxon>Metazoa</taxon>
        <taxon>Chordata</taxon>
        <taxon>Craniata</taxon>
        <taxon>Vertebrata</taxon>
        <taxon>Euteleostomi</taxon>
        <taxon>Actinopterygii</taxon>
        <taxon>Neopterygii</taxon>
        <taxon>Teleostei</taxon>
        <taxon>Neoteleostei</taxon>
        <taxon>Acanthomorphata</taxon>
        <taxon>Ovalentaria</taxon>
        <taxon>Atherinomorphae</taxon>
        <taxon>Cyprinodontiformes</taxon>
        <taxon>Cyprinodontidae</taxon>
        <taxon>Cyprinodon</taxon>
    </lineage>
</organism>
<evidence type="ECO:0000256" key="3">
    <source>
        <dbReference type="ARBA" id="ARBA00023157"/>
    </source>
</evidence>
<sequence>MRAEKACESTETSKIDFGKLFEYCEILIKTLVMMLTKHILFSVYKVIVEDFFDNYTTDSYIVRILETYKEGSTDESPKGNIRTFLSYQHCREALALKPTQCIVLFPVLRYMYIISETTWVEYWPTPEECQQEKHRPTCFGMELLIEQIEIFGCNLKRK</sequence>
<proteinExistence type="predicted"/>
<dbReference type="GO" id="GO:0005576">
    <property type="term" value="C:extracellular region"/>
    <property type="evidence" value="ECO:0007669"/>
    <property type="project" value="UniProtKB-SubCell"/>
</dbReference>
<accession>A0A3Q2G3I7</accession>
<evidence type="ECO:0000256" key="2">
    <source>
        <dbReference type="ARBA" id="ARBA00022525"/>
    </source>
</evidence>
<keyword evidence="3" id="KW-1015">Disulfide bond</keyword>
<name>A0A3Q2G3I7_CYPVA</name>
<evidence type="ECO:0000256" key="1">
    <source>
        <dbReference type="ARBA" id="ARBA00004613"/>
    </source>
</evidence>
<dbReference type="InterPro" id="IPR018933">
    <property type="entry name" value="Netrin_module_non-TIMP"/>
</dbReference>
<dbReference type="InterPro" id="IPR001134">
    <property type="entry name" value="Netrin_domain"/>
</dbReference>
<dbReference type="GeneTree" id="ENSGT00940000178749"/>
<keyword evidence="2" id="KW-0964">Secreted</keyword>
<dbReference type="Pfam" id="PF01759">
    <property type="entry name" value="NTR"/>
    <property type="match status" value="1"/>
</dbReference>
<dbReference type="Ensembl" id="ENSCVAT00000025500.1">
    <property type="protein sequence ID" value="ENSCVAP00000016975.1"/>
    <property type="gene ID" value="ENSCVAG00000020004.1"/>
</dbReference>
<keyword evidence="6" id="KW-1185">Reference proteome</keyword>
<dbReference type="OMA" id="IGPCHKL"/>
<dbReference type="SUPFAM" id="SSF50242">
    <property type="entry name" value="TIMP-like"/>
    <property type="match status" value="1"/>
</dbReference>
<reference evidence="5" key="1">
    <citation type="submission" date="2025-08" db="UniProtKB">
        <authorList>
            <consortium name="Ensembl"/>
        </authorList>
    </citation>
    <scope>IDENTIFICATION</scope>
</reference>
<evidence type="ECO:0000259" key="4">
    <source>
        <dbReference type="PROSITE" id="PS50189"/>
    </source>
</evidence>
<comment type="subcellular location">
    <subcellularLocation>
        <location evidence="1">Secreted</location>
    </subcellularLocation>
</comment>
<dbReference type="PROSITE" id="PS50189">
    <property type="entry name" value="NTR"/>
    <property type="match status" value="1"/>
</dbReference>
<dbReference type="AlphaFoldDB" id="A0A3Q2G3I7"/>
<evidence type="ECO:0000313" key="6">
    <source>
        <dbReference type="Proteomes" id="UP000265020"/>
    </source>
</evidence>
<dbReference type="InterPro" id="IPR008993">
    <property type="entry name" value="TIMP-like_OB-fold"/>
</dbReference>
<dbReference type="Proteomes" id="UP000265020">
    <property type="component" value="Unassembled WGS sequence"/>
</dbReference>
<reference evidence="5" key="2">
    <citation type="submission" date="2025-09" db="UniProtKB">
        <authorList>
            <consortium name="Ensembl"/>
        </authorList>
    </citation>
    <scope>IDENTIFICATION</scope>
</reference>